<keyword evidence="2" id="KW-0732">Signal</keyword>
<reference evidence="5" key="2">
    <citation type="submission" date="2025-04" db="UniProtKB">
        <authorList>
            <consortium name="RefSeq"/>
        </authorList>
    </citation>
    <scope>IDENTIFICATION</scope>
    <source>
        <strain evidence="5">DH4</strain>
        <tissue evidence="5">Whole body</tissue>
    </source>
</reference>
<feature type="transmembrane region" description="Helical" evidence="1">
    <location>
        <begin position="785"/>
        <end position="802"/>
    </location>
</feature>
<dbReference type="OrthoDB" id="103454at2759"/>
<dbReference type="KEGG" id="ame:725984"/>
<feature type="signal peptide" evidence="2">
    <location>
        <begin position="1"/>
        <end position="20"/>
    </location>
</feature>
<dbReference type="Proteomes" id="UP000005203">
    <property type="component" value="Linkage group LG11"/>
</dbReference>
<accession>A0A8B6Z4T9</accession>
<keyword evidence="1" id="KW-1133">Transmembrane helix</keyword>
<reference evidence="3" key="1">
    <citation type="submission" date="2021-01" db="UniProtKB">
        <authorList>
            <consortium name="EnsemblMetazoa"/>
        </authorList>
    </citation>
    <scope>IDENTIFICATION</scope>
    <source>
        <strain evidence="3">DH4</strain>
    </source>
</reference>
<accession>A0A7M7LNZ6</accession>
<gene>
    <name evidence="5" type="primary">LOC725984</name>
</gene>
<proteinExistence type="predicted"/>
<keyword evidence="1" id="KW-0472">Membrane</keyword>
<keyword evidence="1" id="KW-0812">Transmembrane</keyword>
<feature type="chain" id="PRO_5044660343" evidence="2">
    <location>
        <begin position="21"/>
        <end position="803"/>
    </location>
</feature>
<evidence type="ECO:0000313" key="5">
    <source>
        <dbReference type="RefSeq" id="XP_006566774.2"/>
    </source>
</evidence>
<evidence type="ECO:0000256" key="2">
    <source>
        <dbReference type="SAM" id="SignalP"/>
    </source>
</evidence>
<dbReference type="GeneID" id="725984"/>
<dbReference type="AlphaFoldDB" id="A0A7M7LNZ6"/>
<keyword evidence="4" id="KW-1185">Reference proteome</keyword>
<name>A0A7M7LNZ6_APIME</name>
<dbReference type="EnsemblMetazoa" id="XM_006566711">
    <property type="protein sequence ID" value="XP_006566774"/>
    <property type="gene ID" value="LOC725984"/>
</dbReference>
<organism evidence="3">
    <name type="scientific">Apis mellifera</name>
    <name type="common">Honeybee</name>
    <dbReference type="NCBI Taxonomy" id="7460"/>
    <lineage>
        <taxon>Eukaryota</taxon>
        <taxon>Metazoa</taxon>
        <taxon>Ecdysozoa</taxon>
        <taxon>Arthropoda</taxon>
        <taxon>Hexapoda</taxon>
        <taxon>Insecta</taxon>
        <taxon>Pterygota</taxon>
        <taxon>Neoptera</taxon>
        <taxon>Endopterygota</taxon>
        <taxon>Hymenoptera</taxon>
        <taxon>Apocrita</taxon>
        <taxon>Aculeata</taxon>
        <taxon>Apoidea</taxon>
        <taxon>Anthophila</taxon>
        <taxon>Apidae</taxon>
        <taxon>Apis</taxon>
    </lineage>
</organism>
<sequence>MIFNKIVLLIIYFELQLIWTQTTIPKSLRECYKNNVTLNPPIPLNLRILIDIIQKMEKYSYSTIDMRIMSSSILHRFRFDGIEYHKNIQTTENILPFSGTGIQRIKHKLIEELIPGKPEILPVHILSQEERCILHQAISSSILLFDNENKYKLYEQIPQTKKLRDRMLTDTWNYPRQQGVILTPCGTIAPGIIIGAIAASLQHQNIAVNQLVTNLEAPSNTAHNYDSPNKILFNNTFHLLKMNSTNIYNLKYNKEEVEFILPRSQIIHKPSMWYNALKSSSMKIDNIWLTTIAGELAEMIVYQGPLGNNITFGATGFWQNIIRPTIYYLTNSYKNFYVTRAELIGGIDGMIISSYLQSWIQDFYSLRLSQILEMYYSYEGVVFNTNVKACDRIQTFQYAVPKTILNEQTYAIAQTLAYRKSIAYISPETLQQMVDFATEKFYTYAENHLFPELSCHQINQPQIEAIIIFDGGWTIQYTIDFLAILIQDLDISMYGSKMGIIHGTSGEWLLNVTNSPSIAFQTLNNFTNAMWSTQFNYMQVLKTVFSYLNNTWEYNHKHHIIGNLGQVVILLVPLAHISNNEKESIITLLHQLKYNHPDVHFVYYVSRYNENLFESFILSNEDYMIKNSNIDAIVQYVLKIPRALRPATTLGLNNSKIPQIEDYISPSKSITYRIHSHWKQNMKKILIKIHTFNYGTMKVCMWIKFESNDKKNLQCIELAGYKEITLTDHFKCTSISACPNLYLHIQNVTSLYKCAEIDCKTPDQIRFIIRINQQNIDYNNSADQNVILISLYIFILFIFQILM</sequence>
<dbReference type="RefSeq" id="XP_006566774.2">
    <property type="nucleotide sequence ID" value="XM_006566711.3"/>
</dbReference>
<evidence type="ECO:0000256" key="1">
    <source>
        <dbReference type="SAM" id="Phobius"/>
    </source>
</evidence>
<evidence type="ECO:0000313" key="4">
    <source>
        <dbReference type="Proteomes" id="UP000005203"/>
    </source>
</evidence>
<evidence type="ECO:0000313" key="3">
    <source>
        <dbReference type="EnsemblMetazoa" id="XP_006566774"/>
    </source>
</evidence>
<protein>
    <submittedName>
        <fullName evidence="5">Uncharacterized protein LOC725984</fullName>
    </submittedName>
</protein>